<protein>
    <recommendedName>
        <fullName evidence="5">Phospholipase A1</fullName>
        <ecNumber evidence="5">3.1.1.-</ecNumber>
    </recommendedName>
</protein>
<evidence type="ECO:0000256" key="5">
    <source>
        <dbReference type="RuleBase" id="RU367093"/>
    </source>
</evidence>
<organism evidence="7 8">
    <name type="scientific">Nelumbo nucifera</name>
    <name type="common">Sacred lotus</name>
    <dbReference type="NCBI Taxonomy" id="4432"/>
    <lineage>
        <taxon>Eukaryota</taxon>
        <taxon>Viridiplantae</taxon>
        <taxon>Streptophyta</taxon>
        <taxon>Embryophyta</taxon>
        <taxon>Tracheophyta</taxon>
        <taxon>Spermatophyta</taxon>
        <taxon>Magnoliopsida</taxon>
        <taxon>Proteales</taxon>
        <taxon>Nelumbonaceae</taxon>
        <taxon>Nelumbo</taxon>
    </lineage>
</organism>
<comment type="function">
    <text evidence="5">Acylhydrolase that catalyzes the hydrolysis of phospholipids at the sn-1 position.</text>
</comment>
<dbReference type="InterPro" id="IPR033556">
    <property type="entry name" value="PLA"/>
</dbReference>
<dbReference type="GO" id="GO:0005737">
    <property type="term" value="C:cytoplasm"/>
    <property type="evidence" value="ECO:0007669"/>
    <property type="project" value="UniProtKB-ARBA"/>
</dbReference>
<keyword evidence="2 5" id="KW-0378">Hydrolase</keyword>
<dbReference type="InterPro" id="IPR029058">
    <property type="entry name" value="AB_hydrolase_fold"/>
</dbReference>
<keyword evidence="3 5" id="KW-0442">Lipid degradation</keyword>
<dbReference type="Pfam" id="PF01764">
    <property type="entry name" value="Lipase_3"/>
    <property type="match status" value="1"/>
</dbReference>
<dbReference type="PANTHER" id="PTHR31828">
    <property type="entry name" value="PHOSPHOLIPASE A1-IIGAMMA"/>
    <property type="match status" value="1"/>
</dbReference>
<dbReference type="InterPro" id="IPR002921">
    <property type="entry name" value="Fungal_lipase-type"/>
</dbReference>
<dbReference type="PANTHER" id="PTHR31828:SF1">
    <property type="entry name" value="PHOSPHOLIPASE A1-IIGAMMA"/>
    <property type="match status" value="1"/>
</dbReference>
<evidence type="ECO:0000313" key="8">
    <source>
        <dbReference type="RefSeq" id="XP_010279085.1"/>
    </source>
</evidence>
<evidence type="ECO:0000313" key="7">
    <source>
        <dbReference type="Proteomes" id="UP000189703"/>
    </source>
</evidence>
<keyword evidence="4 5" id="KW-0443">Lipid metabolism</keyword>
<comment type="similarity">
    <text evidence="1 5">Belongs to the AB hydrolase superfamily. Lipase family.</text>
</comment>
<dbReference type="RefSeq" id="XP_010279085.1">
    <property type="nucleotide sequence ID" value="XM_010280783.1"/>
</dbReference>
<accession>A0A1U8BG25</accession>
<evidence type="ECO:0000256" key="2">
    <source>
        <dbReference type="ARBA" id="ARBA00022801"/>
    </source>
</evidence>
<proteinExistence type="inferred from homology"/>
<dbReference type="AlphaFoldDB" id="A0A1U8BG25"/>
<dbReference type="OMA" id="QPLEWAN"/>
<dbReference type="Proteomes" id="UP000189703">
    <property type="component" value="Unplaced"/>
</dbReference>
<dbReference type="Gene3D" id="3.40.50.1820">
    <property type="entry name" value="alpha/beta hydrolase"/>
    <property type="match status" value="2"/>
</dbReference>
<evidence type="ECO:0000256" key="1">
    <source>
        <dbReference type="ARBA" id="ARBA00010701"/>
    </source>
</evidence>
<dbReference type="FunCoup" id="A0A1U8BG25">
    <property type="interactions" value="85"/>
</dbReference>
<dbReference type="KEGG" id="nnu:104613090"/>
<gene>
    <name evidence="8" type="primary">LOC104613090</name>
</gene>
<dbReference type="CDD" id="cd00519">
    <property type="entry name" value="Lipase_3"/>
    <property type="match status" value="1"/>
</dbReference>
<dbReference type="GO" id="GO:0016042">
    <property type="term" value="P:lipid catabolic process"/>
    <property type="evidence" value="ECO:0007669"/>
    <property type="project" value="UniProtKB-UniRule"/>
</dbReference>
<evidence type="ECO:0000259" key="6">
    <source>
        <dbReference type="Pfam" id="PF01764"/>
    </source>
</evidence>
<sequence>MADSIATRWRELNGEDNWKNLLDPLDIDLRRIIIHYGERAQATYDTFNSEKASMFAGSSRYSKANFFSGLFLEKGNPYKYNITKFLYATSRIDVPDAFIIKSLSREAWSRESNWMGYVAVATDEGKAVLGRRDILIAWRGSVQALEWIDDFEFNLVSASEILRAKTDAKVHQGWLSIYTSDDPRSPYNTTSARQQVLEEVKRLVEEFKDEEINITITGHSLGAALGILNAVDIVANGLNKPTDHPDKACLVTAFLFGCPLVGDANFRNVFSILNSTQHLRLLRIRNAIDVVPNYPPMIGYTQVGEELVINTDTSPFLKESAEPMSWHNLEIYLHGIAGTQGSSVLPATTNKTRTRSRSGSSSSSKHPVIHHLMGLACPCFVAAASSAQGTSEGGEFKLVVKRDITLVNKVMDALKDEFHVPAKWWCEKNKGMVQEDDGSWKLMDHESDALEF</sequence>
<name>A0A1U8BG25_NELNU</name>
<dbReference type="FunFam" id="3.40.50.1820:FF:000065">
    <property type="entry name" value="Phospholipase A1-II 3"/>
    <property type="match status" value="1"/>
</dbReference>
<dbReference type="eggNOG" id="KOG4569">
    <property type="taxonomic scope" value="Eukaryota"/>
</dbReference>
<evidence type="ECO:0000256" key="4">
    <source>
        <dbReference type="ARBA" id="ARBA00023098"/>
    </source>
</evidence>
<dbReference type="SUPFAM" id="SSF53474">
    <property type="entry name" value="alpha/beta-Hydrolases"/>
    <property type="match status" value="1"/>
</dbReference>
<reference evidence="8" key="1">
    <citation type="submission" date="2025-08" db="UniProtKB">
        <authorList>
            <consortium name="RefSeq"/>
        </authorList>
    </citation>
    <scope>IDENTIFICATION</scope>
</reference>
<dbReference type="EC" id="3.1.1.-" evidence="5"/>
<keyword evidence="7" id="KW-1185">Reference proteome</keyword>
<dbReference type="GeneID" id="104613090"/>
<evidence type="ECO:0000256" key="3">
    <source>
        <dbReference type="ARBA" id="ARBA00022963"/>
    </source>
</evidence>
<feature type="domain" description="Fungal lipase-type" evidence="6">
    <location>
        <begin position="136"/>
        <end position="297"/>
    </location>
</feature>
<dbReference type="GO" id="GO:0008970">
    <property type="term" value="F:phospholipase A1 activity"/>
    <property type="evidence" value="ECO:0007669"/>
    <property type="project" value="UniProtKB-UniRule"/>
</dbReference>
<dbReference type="OrthoDB" id="438440at2759"/>